<reference evidence="1" key="1">
    <citation type="submission" date="2021-02" db="EMBL/GenBank/DDBJ databases">
        <authorList>
            <person name="Nowell W R."/>
        </authorList>
    </citation>
    <scope>NUCLEOTIDE SEQUENCE</scope>
</reference>
<dbReference type="EMBL" id="CAJOBB010020931">
    <property type="protein sequence ID" value="CAF4371703.1"/>
    <property type="molecule type" value="Genomic_DNA"/>
</dbReference>
<comment type="caution">
    <text evidence="1">The sequence shown here is derived from an EMBL/GenBank/DDBJ whole genome shotgun (WGS) entry which is preliminary data.</text>
</comment>
<feature type="non-terminal residue" evidence="1">
    <location>
        <position position="1"/>
    </location>
</feature>
<evidence type="ECO:0000313" key="2">
    <source>
        <dbReference type="Proteomes" id="UP000663868"/>
    </source>
</evidence>
<organism evidence="1 2">
    <name type="scientific">Adineta steineri</name>
    <dbReference type="NCBI Taxonomy" id="433720"/>
    <lineage>
        <taxon>Eukaryota</taxon>
        <taxon>Metazoa</taxon>
        <taxon>Spiralia</taxon>
        <taxon>Gnathifera</taxon>
        <taxon>Rotifera</taxon>
        <taxon>Eurotatoria</taxon>
        <taxon>Bdelloidea</taxon>
        <taxon>Adinetida</taxon>
        <taxon>Adinetidae</taxon>
        <taxon>Adineta</taxon>
    </lineage>
</organism>
<accession>A0A820MFA9</accession>
<gene>
    <name evidence="1" type="ORF">KXQ929_LOCUS49397</name>
</gene>
<sequence length="82" mass="9219">SIIDPVGTIVISLYTIICWIPQIRLHIRNLTGHIAPCQFLQQLTWTALHHSSLVEIDILLPNDLYLGEAVYVEISLGQKVEA</sequence>
<name>A0A820MFA9_9BILA</name>
<evidence type="ECO:0000313" key="1">
    <source>
        <dbReference type="EMBL" id="CAF4371703.1"/>
    </source>
</evidence>
<proteinExistence type="predicted"/>
<dbReference type="AlphaFoldDB" id="A0A820MFA9"/>
<dbReference type="Proteomes" id="UP000663868">
    <property type="component" value="Unassembled WGS sequence"/>
</dbReference>
<protein>
    <submittedName>
        <fullName evidence="1">Uncharacterized protein</fullName>
    </submittedName>
</protein>